<reference evidence="2 3" key="1">
    <citation type="submission" date="2014-04" db="EMBL/GenBank/DDBJ databases">
        <authorList>
            <consortium name="DOE Joint Genome Institute"/>
            <person name="Kuo A."/>
            <person name="Zuccaro A."/>
            <person name="Kohler A."/>
            <person name="Nagy L.G."/>
            <person name="Floudas D."/>
            <person name="Copeland A."/>
            <person name="Barry K.W."/>
            <person name="Cichocki N."/>
            <person name="Veneault-Fourrey C."/>
            <person name="LaButti K."/>
            <person name="Lindquist E.A."/>
            <person name="Lipzen A."/>
            <person name="Lundell T."/>
            <person name="Morin E."/>
            <person name="Murat C."/>
            <person name="Sun H."/>
            <person name="Tunlid A."/>
            <person name="Henrissat B."/>
            <person name="Grigoriev I.V."/>
            <person name="Hibbett D.S."/>
            <person name="Martin F."/>
            <person name="Nordberg H.P."/>
            <person name="Cantor M.N."/>
            <person name="Hua S.X."/>
        </authorList>
    </citation>
    <scope>NUCLEOTIDE SEQUENCE [LARGE SCALE GENOMIC DNA]</scope>
    <source>
        <strain evidence="2 3">MAFF 305830</strain>
    </source>
</reference>
<organism evidence="2 3">
    <name type="scientific">Serendipita vermifera MAFF 305830</name>
    <dbReference type="NCBI Taxonomy" id="933852"/>
    <lineage>
        <taxon>Eukaryota</taxon>
        <taxon>Fungi</taxon>
        <taxon>Dikarya</taxon>
        <taxon>Basidiomycota</taxon>
        <taxon>Agaricomycotina</taxon>
        <taxon>Agaricomycetes</taxon>
        <taxon>Sebacinales</taxon>
        <taxon>Serendipitaceae</taxon>
        <taxon>Serendipita</taxon>
    </lineage>
</organism>
<protein>
    <recommendedName>
        <fullName evidence="1">DRBM domain-containing protein</fullName>
    </recommendedName>
</protein>
<accession>A0A0C2W937</accession>
<sequence>MQHQAPSPPSHLRPTQPLSCRQLLQQRLQKYQWQATFNVYCGGPQHAQLWKVSFYLGSTLVGESSWFSSKGAAKEDAAMHFLEWLDKYGYD</sequence>
<dbReference type="OrthoDB" id="3279916at2759"/>
<dbReference type="AlphaFoldDB" id="A0A0C2W937"/>
<keyword evidence="3" id="KW-1185">Reference proteome</keyword>
<dbReference type="Gene3D" id="3.30.160.20">
    <property type="match status" value="1"/>
</dbReference>
<gene>
    <name evidence="2" type="ORF">M408DRAFT_28310</name>
</gene>
<evidence type="ECO:0000313" key="2">
    <source>
        <dbReference type="EMBL" id="KIM22958.1"/>
    </source>
</evidence>
<evidence type="ECO:0000259" key="1">
    <source>
        <dbReference type="Pfam" id="PF00035"/>
    </source>
</evidence>
<dbReference type="SUPFAM" id="SSF54768">
    <property type="entry name" value="dsRNA-binding domain-like"/>
    <property type="match status" value="1"/>
</dbReference>
<dbReference type="Pfam" id="PF00035">
    <property type="entry name" value="dsrm"/>
    <property type="match status" value="1"/>
</dbReference>
<dbReference type="EMBL" id="KN824345">
    <property type="protein sequence ID" value="KIM22958.1"/>
    <property type="molecule type" value="Genomic_DNA"/>
</dbReference>
<dbReference type="HOGENOM" id="CLU_152732_0_0_1"/>
<feature type="domain" description="DRBM" evidence="1">
    <location>
        <begin position="22"/>
        <end position="85"/>
    </location>
</feature>
<dbReference type="InterPro" id="IPR014720">
    <property type="entry name" value="dsRBD_dom"/>
</dbReference>
<name>A0A0C2W937_SERVB</name>
<proteinExistence type="predicted"/>
<evidence type="ECO:0000313" key="3">
    <source>
        <dbReference type="Proteomes" id="UP000054097"/>
    </source>
</evidence>
<reference evidence="3" key="2">
    <citation type="submission" date="2015-01" db="EMBL/GenBank/DDBJ databases">
        <title>Evolutionary Origins and Diversification of the Mycorrhizal Mutualists.</title>
        <authorList>
            <consortium name="DOE Joint Genome Institute"/>
            <consortium name="Mycorrhizal Genomics Consortium"/>
            <person name="Kohler A."/>
            <person name="Kuo A."/>
            <person name="Nagy L.G."/>
            <person name="Floudas D."/>
            <person name="Copeland A."/>
            <person name="Barry K.W."/>
            <person name="Cichocki N."/>
            <person name="Veneault-Fourrey C."/>
            <person name="LaButti K."/>
            <person name="Lindquist E.A."/>
            <person name="Lipzen A."/>
            <person name="Lundell T."/>
            <person name="Morin E."/>
            <person name="Murat C."/>
            <person name="Riley R."/>
            <person name="Ohm R."/>
            <person name="Sun H."/>
            <person name="Tunlid A."/>
            <person name="Henrissat B."/>
            <person name="Grigoriev I.V."/>
            <person name="Hibbett D.S."/>
            <person name="Martin F."/>
        </authorList>
    </citation>
    <scope>NUCLEOTIDE SEQUENCE [LARGE SCALE GENOMIC DNA]</scope>
    <source>
        <strain evidence="3">MAFF 305830</strain>
    </source>
</reference>
<dbReference type="Proteomes" id="UP000054097">
    <property type="component" value="Unassembled WGS sequence"/>
</dbReference>